<keyword evidence="5 7" id="KW-0687">Ribonucleoprotein</keyword>
<comment type="function">
    <text evidence="7">One of the primary rRNA binding proteins, it binds directly to 16S rRNA where it nucleates assembly of the body of the 30S subunit.</text>
</comment>
<protein>
    <recommendedName>
        <fullName evidence="6 7">Small ribosomal subunit protein uS4</fullName>
    </recommendedName>
</protein>
<evidence type="ECO:0000256" key="1">
    <source>
        <dbReference type="ARBA" id="ARBA00007465"/>
    </source>
</evidence>
<dbReference type="InterPro" id="IPR036986">
    <property type="entry name" value="S4_RNA-bd_sf"/>
</dbReference>
<dbReference type="InterPro" id="IPR001912">
    <property type="entry name" value="Ribosomal_uS4_N"/>
</dbReference>
<organism evidence="12 13">
    <name type="scientific">Oenococcus oeni</name>
    <name type="common">Leuconostoc oenos</name>
    <dbReference type="NCBI Taxonomy" id="1247"/>
    <lineage>
        <taxon>Bacteria</taxon>
        <taxon>Bacillati</taxon>
        <taxon>Bacillota</taxon>
        <taxon>Bacilli</taxon>
        <taxon>Lactobacillales</taxon>
        <taxon>Lactobacillaceae</taxon>
        <taxon>Oenococcus</taxon>
    </lineage>
</organism>
<dbReference type="PROSITE" id="PS50889">
    <property type="entry name" value="S4"/>
    <property type="match status" value="1"/>
</dbReference>
<evidence type="ECO:0000259" key="10">
    <source>
        <dbReference type="SMART" id="SM00363"/>
    </source>
</evidence>
<dbReference type="Gene3D" id="1.10.1050.10">
    <property type="entry name" value="Ribosomal Protein S4 Delta 41, Chain A, domain 1"/>
    <property type="match status" value="1"/>
</dbReference>
<accession>A0AAQ2UWE9</accession>
<evidence type="ECO:0000256" key="8">
    <source>
        <dbReference type="RuleBase" id="RU003699"/>
    </source>
</evidence>
<dbReference type="PANTHER" id="PTHR11831:SF4">
    <property type="entry name" value="SMALL RIBOSOMAL SUBUNIT PROTEIN US4M"/>
    <property type="match status" value="1"/>
</dbReference>
<evidence type="ECO:0000256" key="3">
    <source>
        <dbReference type="ARBA" id="ARBA00022884"/>
    </source>
</evidence>
<feature type="region of interest" description="Disordered" evidence="9">
    <location>
        <begin position="82"/>
        <end position="101"/>
    </location>
</feature>
<evidence type="ECO:0000256" key="5">
    <source>
        <dbReference type="ARBA" id="ARBA00023274"/>
    </source>
</evidence>
<dbReference type="Pfam" id="PF00163">
    <property type="entry name" value="Ribosomal_S4"/>
    <property type="match status" value="1"/>
</dbReference>
<evidence type="ECO:0000259" key="11">
    <source>
        <dbReference type="SMART" id="SM01390"/>
    </source>
</evidence>
<evidence type="ECO:0000313" key="13">
    <source>
        <dbReference type="Proteomes" id="UP000294726"/>
    </source>
</evidence>
<comment type="subunit">
    <text evidence="7">Part of the 30S ribosomal subunit. Contacts protein S5. The interaction surface between S4 and S5 is involved in control of translational fidelity.</text>
</comment>
<keyword evidence="3 7" id="KW-0694">RNA-binding</keyword>
<dbReference type="GO" id="GO:0019843">
    <property type="term" value="F:rRNA binding"/>
    <property type="evidence" value="ECO:0007669"/>
    <property type="project" value="UniProtKB-UniRule"/>
</dbReference>
<feature type="domain" description="Small ribosomal subunit protein uS4 N-terminal" evidence="11">
    <location>
        <begin position="61"/>
        <end position="151"/>
    </location>
</feature>
<feature type="domain" description="RNA-binding S4" evidence="10">
    <location>
        <begin position="152"/>
        <end position="216"/>
    </location>
</feature>
<comment type="function">
    <text evidence="7">With S5 and S12 plays an important role in translational accuracy.</text>
</comment>
<dbReference type="InterPro" id="IPR005709">
    <property type="entry name" value="Ribosomal_uS4_bac-type"/>
</dbReference>
<dbReference type="GO" id="GO:0042274">
    <property type="term" value="P:ribosomal small subunit biogenesis"/>
    <property type="evidence" value="ECO:0007669"/>
    <property type="project" value="TreeGrafter"/>
</dbReference>
<name>A0AAQ2UWE9_OENOE</name>
<evidence type="ECO:0000256" key="9">
    <source>
        <dbReference type="SAM" id="MobiDB-lite"/>
    </source>
</evidence>
<evidence type="ECO:0000313" key="12">
    <source>
        <dbReference type="EMBL" id="VDB98679.1"/>
    </source>
</evidence>
<dbReference type="EMBL" id="LR031358">
    <property type="protein sequence ID" value="VDB98679.1"/>
    <property type="molecule type" value="Genomic_DNA"/>
</dbReference>
<proteinExistence type="inferred from homology"/>
<evidence type="ECO:0000256" key="7">
    <source>
        <dbReference type="HAMAP-Rule" id="MF_01306"/>
    </source>
</evidence>
<evidence type="ECO:0000256" key="6">
    <source>
        <dbReference type="ARBA" id="ARBA00035254"/>
    </source>
</evidence>
<keyword evidence="4 7" id="KW-0689">Ribosomal protein</keyword>
<dbReference type="InterPro" id="IPR022801">
    <property type="entry name" value="Ribosomal_uS4"/>
</dbReference>
<dbReference type="SMART" id="SM01390">
    <property type="entry name" value="Ribosomal_S4"/>
    <property type="match status" value="1"/>
</dbReference>
<dbReference type="FunFam" id="3.10.290.10:FF:000001">
    <property type="entry name" value="30S ribosomal protein S4"/>
    <property type="match status" value="1"/>
</dbReference>
<dbReference type="NCBIfam" id="TIGR01017">
    <property type="entry name" value="rpsD_bact"/>
    <property type="match status" value="1"/>
</dbReference>
<dbReference type="AlphaFoldDB" id="A0AAQ2UWE9"/>
<evidence type="ECO:0000256" key="2">
    <source>
        <dbReference type="ARBA" id="ARBA00022730"/>
    </source>
</evidence>
<dbReference type="GO" id="GO:0006412">
    <property type="term" value="P:translation"/>
    <property type="evidence" value="ECO:0007669"/>
    <property type="project" value="UniProtKB-UniRule"/>
</dbReference>
<dbReference type="InterPro" id="IPR002942">
    <property type="entry name" value="S4_RNA-bd"/>
</dbReference>
<dbReference type="PANTHER" id="PTHR11831">
    <property type="entry name" value="30S 40S RIBOSOMAL PROTEIN"/>
    <property type="match status" value="1"/>
</dbReference>
<dbReference type="Gene3D" id="3.10.290.10">
    <property type="entry name" value="RNA-binding S4 domain"/>
    <property type="match status" value="1"/>
</dbReference>
<comment type="similarity">
    <text evidence="1 7 8">Belongs to the universal ribosomal protein uS4 family.</text>
</comment>
<dbReference type="GO" id="GO:0003735">
    <property type="term" value="F:structural constituent of ribosome"/>
    <property type="evidence" value="ECO:0007669"/>
    <property type="project" value="InterPro"/>
</dbReference>
<sequence>MLAFQPLSAYYGMVVYSSQAGSSSTNRFQSKSLSRQAVRPKSICTNPGLAHLQQNGEYMSRYTGPKWRLSRRLGISLSGSGKELARRPYAPGDHGNTGRRPKLSEYATQLREKQKLRFTYGLSERQFHNLFLKAGKIRKGLHGTNFFILLETRLDSVVFRLGLASTRPQARQLVNHGHILVDGKRVTIPSYEVKPGQIISVRERSKKIVPILNSVEASLNNTPFVEFDADKLEGKLTRYPEREELGADINESLIVEYYNRLG</sequence>
<dbReference type="Proteomes" id="UP000294726">
    <property type="component" value="Chromosome"/>
</dbReference>
<dbReference type="HAMAP" id="MF_01306_B">
    <property type="entry name" value="Ribosomal_uS4_B"/>
    <property type="match status" value="1"/>
</dbReference>
<dbReference type="NCBIfam" id="NF003717">
    <property type="entry name" value="PRK05327.1"/>
    <property type="match status" value="1"/>
</dbReference>
<dbReference type="Pfam" id="PF01479">
    <property type="entry name" value="S4"/>
    <property type="match status" value="1"/>
</dbReference>
<dbReference type="SUPFAM" id="SSF55174">
    <property type="entry name" value="Alpha-L RNA-binding motif"/>
    <property type="match status" value="1"/>
</dbReference>
<dbReference type="PROSITE" id="PS00632">
    <property type="entry name" value="RIBOSOMAL_S4"/>
    <property type="match status" value="1"/>
</dbReference>
<dbReference type="CDD" id="cd00165">
    <property type="entry name" value="S4"/>
    <property type="match status" value="1"/>
</dbReference>
<evidence type="ECO:0000256" key="4">
    <source>
        <dbReference type="ARBA" id="ARBA00022980"/>
    </source>
</evidence>
<keyword evidence="2 7" id="KW-0699">rRNA-binding</keyword>
<dbReference type="SMART" id="SM00363">
    <property type="entry name" value="S4"/>
    <property type="match status" value="1"/>
</dbReference>
<dbReference type="InterPro" id="IPR018079">
    <property type="entry name" value="Ribosomal_uS4_CS"/>
</dbReference>
<reference evidence="12 13" key="1">
    <citation type="submission" date="2018-08" db="EMBL/GenBank/DDBJ databases">
        <authorList>
            <person name="Lorentzen P. G. S. M."/>
        </authorList>
    </citation>
    <scope>NUCLEOTIDE SEQUENCE [LARGE SCALE GENOMIC DNA]</scope>
    <source>
        <strain evidence="12 13">CRBO_1381</strain>
    </source>
</reference>
<dbReference type="GO" id="GO:0015935">
    <property type="term" value="C:small ribosomal subunit"/>
    <property type="evidence" value="ECO:0007669"/>
    <property type="project" value="InterPro"/>
</dbReference>
<gene>
    <name evidence="7 12" type="primary">rpsD</name>
    <name evidence="12" type="ORF">OENI_1405</name>
</gene>